<dbReference type="PANTHER" id="PTHR10773">
    <property type="entry name" value="DNA-DIRECTED RNA POLYMERASES I, II, AND III SUBUNIT RPABC2"/>
    <property type="match status" value="1"/>
</dbReference>
<evidence type="ECO:0000313" key="3">
    <source>
        <dbReference type="Proteomes" id="UP001314205"/>
    </source>
</evidence>
<evidence type="ECO:0000256" key="1">
    <source>
        <dbReference type="SAM" id="MobiDB-lite"/>
    </source>
</evidence>
<organism evidence="2 3">
    <name type="scientific">Parnassius mnemosyne</name>
    <name type="common">clouded apollo</name>
    <dbReference type="NCBI Taxonomy" id="213953"/>
    <lineage>
        <taxon>Eukaryota</taxon>
        <taxon>Metazoa</taxon>
        <taxon>Ecdysozoa</taxon>
        <taxon>Arthropoda</taxon>
        <taxon>Hexapoda</taxon>
        <taxon>Insecta</taxon>
        <taxon>Pterygota</taxon>
        <taxon>Neoptera</taxon>
        <taxon>Endopterygota</taxon>
        <taxon>Lepidoptera</taxon>
        <taxon>Glossata</taxon>
        <taxon>Ditrysia</taxon>
        <taxon>Papilionoidea</taxon>
        <taxon>Papilionidae</taxon>
        <taxon>Parnassiinae</taxon>
        <taxon>Parnassini</taxon>
        <taxon>Parnassius</taxon>
        <taxon>Driopa</taxon>
    </lineage>
</organism>
<dbReference type="EMBL" id="CAVLGL010000082">
    <property type="protein sequence ID" value="CAK1587382.1"/>
    <property type="molecule type" value="Genomic_DNA"/>
</dbReference>
<protein>
    <submittedName>
        <fullName evidence="2">Uncharacterized protein</fullName>
    </submittedName>
</protein>
<reference evidence="2 3" key="1">
    <citation type="submission" date="2023-11" db="EMBL/GenBank/DDBJ databases">
        <authorList>
            <person name="Hedman E."/>
            <person name="Englund M."/>
            <person name="Stromberg M."/>
            <person name="Nyberg Akerstrom W."/>
            <person name="Nylinder S."/>
            <person name="Jareborg N."/>
            <person name="Kallberg Y."/>
            <person name="Kronander E."/>
        </authorList>
    </citation>
    <scope>NUCLEOTIDE SEQUENCE [LARGE SCALE GENOMIC DNA]</scope>
</reference>
<name>A0AAV1KZ64_9NEOP</name>
<gene>
    <name evidence="2" type="ORF">PARMNEM_LOCUS8220</name>
</gene>
<dbReference type="AlphaFoldDB" id="A0AAV1KZ64"/>
<feature type="compositionally biased region" description="Polar residues" evidence="1">
    <location>
        <begin position="216"/>
        <end position="236"/>
    </location>
</feature>
<evidence type="ECO:0000313" key="2">
    <source>
        <dbReference type="EMBL" id="CAK1587382.1"/>
    </source>
</evidence>
<comment type="caution">
    <text evidence="2">The sequence shown here is derived from an EMBL/GenBank/DDBJ whole genome shotgun (WGS) entry which is preliminary data.</text>
</comment>
<feature type="compositionally biased region" description="Basic residues" evidence="1">
    <location>
        <begin position="238"/>
        <end position="248"/>
    </location>
</feature>
<proteinExistence type="predicted"/>
<feature type="region of interest" description="Disordered" evidence="1">
    <location>
        <begin position="216"/>
        <end position="248"/>
    </location>
</feature>
<accession>A0AAV1KZ64</accession>
<dbReference type="Proteomes" id="UP001314205">
    <property type="component" value="Unassembled WGS sequence"/>
</dbReference>
<keyword evidence="3" id="KW-1185">Reference proteome</keyword>
<dbReference type="PANTHER" id="PTHR10773:SF19">
    <property type="match status" value="1"/>
</dbReference>
<sequence length="563" mass="65392">MSGVRGKYLVELCKQKDVQQTNHNKICEIIQDWNQEKVSSPVPDDVDAIMTPQFMSMFEDVFEGPIEQHEDEHFSSTRLTSPCQSTQNQIIKDVNLHITEPDSPFIYSACLATDVQKPSPMTLTPQSVEHIFSISVENYESDYNECTPMPSPYCDFSNCSQSADETLIPTTIPEDDVSEISGNILCSNPPSLIMPLGTLCNETNSVSDINPLSVSSTATSNDWTSYESSGTKNPLNRRSSKKRSDKGRRRIKHVEDWVATKRKRLCNTGQEYISRRGKVKEARKMKPICSYNCRLQCRENFSEEIRLELFSKFWGTGSHVKQWQLISKYVFQKKKKTCTNLESKSIRRLYTLHYHLPIKSNDNEMILKKVCKTMFLNTFSISKDFVYTALQKSNECQDFHDFIDGRGRHKNHKVVITNEIKQSVIDHVNSYTPVESHYVRKRSSIKYLDPSLSFSKMFKMYPEWCIENNYNSRVQTLRQYKDIVNANLKIGFHVPKKDQCDLCHQFKNISEVTDEQSEKYIIHQKEKEYSRKLKLENKLLATNDNKKACIVFDFQKVLNTWKY</sequence>